<evidence type="ECO:0000256" key="3">
    <source>
        <dbReference type="ARBA" id="ARBA00022692"/>
    </source>
</evidence>
<gene>
    <name evidence="12" type="ORF">GIB67_020317</name>
</gene>
<keyword evidence="13" id="KW-1185">Reference proteome</keyword>
<dbReference type="InterPro" id="IPR032675">
    <property type="entry name" value="LRR_dom_sf"/>
</dbReference>
<dbReference type="SMART" id="SM00369">
    <property type="entry name" value="LRR_TYP"/>
    <property type="match status" value="4"/>
</dbReference>
<dbReference type="Pfam" id="PF00560">
    <property type="entry name" value="LRR_1"/>
    <property type="match status" value="2"/>
</dbReference>
<keyword evidence="4 11" id="KW-0732">Signal</keyword>
<dbReference type="EMBL" id="JACGCM010000772">
    <property type="protein sequence ID" value="KAF6166883.1"/>
    <property type="molecule type" value="Genomic_DNA"/>
</dbReference>
<comment type="caution">
    <text evidence="12">The sequence shown here is derived from an EMBL/GenBank/DDBJ whole genome shotgun (WGS) entry which is preliminary data.</text>
</comment>
<evidence type="ECO:0000313" key="12">
    <source>
        <dbReference type="EMBL" id="KAF6166883.1"/>
    </source>
</evidence>
<proteinExistence type="predicted"/>
<dbReference type="Pfam" id="PF13855">
    <property type="entry name" value="LRR_8"/>
    <property type="match status" value="2"/>
</dbReference>
<comment type="subcellular location">
    <subcellularLocation>
        <location evidence="1">Membrane</location>
        <topology evidence="1">Single-pass membrane protein</topology>
    </subcellularLocation>
</comment>
<organism evidence="12 13">
    <name type="scientific">Kingdonia uniflora</name>
    <dbReference type="NCBI Taxonomy" id="39325"/>
    <lineage>
        <taxon>Eukaryota</taxon>
        <taxon>Viridiplantae</taxon>
        <taxon>Streptophyta</taxon>
        <taxon>Embryophyta</taxon>
        <taxon>Tracheophyta</taxon>
        <taxon>Spermatophyta</taxon>
        <taxon>Magnoliopsida</taxon>
        <taxon>Ranunculales</taxon>
        <taxon>Circaeasteraceae</taxon>
        <taxon>Kingdonia</taxon>
    </lineage>
</organism>
<dbReference type="GO" id="GO:0016020">
    <property type="term" value="C:membrane"/>
    <property type="evidence" value="ECO:0007669"/>
    <property type="project" value="UniProtKB-SubCell"/>
</dbReference>
<feature type="signal peptide" evidence="11">
    <location>
        <begin position="1"/>
        <end position="24"/>
    </location>
</feature>
<dbReference type="SUPFAM" id="SSF52058">
    <property type="entry name" value="L domain-like"/>
    <property type="match status" value="1"/>
</dbReference>
<keyword evidence="5" id="KW-0677">Repeat</keyword>
<dbReference type="PANTHER" id="PTHR27000">
    <property type="entry name" value="LEUCINE-RICH REPEAT RECEPTOR-LIKE PROTEIN KINASE FAMILY PROTEIN-RELATED"/>
    <property type="match status" value="1"/>
</dbReference>
<keyword evidence="6 10" id="KW-1133">Transmembrane helix</keyword>
<protein>
    <submittedName>
        <fullName evidence="12">Uncharacterized protein</fullName>
    </submittedName>
</protein>
<evidence type="ECO:0000256" key="9">
    <source>
        <dbReference type="ARBA" id="ARBA00023180"/>
    </source>
</evidence>
<dbReference type="FunFam" id="3.80.10.10:FF:000380">
    <property type="entry name" value="Putative inactive leucine-rich repeat receptor-like protein kinase"/>
    <property type="match status" value="1"/>
</dbReference>
<evidence type="ECO:0000256" key="1">
    <source>
        <dbReference type="ARBA" id="ARBA00004167"/>
    </source>
</evidence>
<keyword evidence="2" id="KW-0433">Leucine-rich repeat</keyword>
<evidence type="ECO:0000256" key="4">
    <source>
        <dbReference type="ARBA" id="ARBA00022729"/>
    </source>
</evidence>
<evidence type="ECO:0000256" key="8">
    <source>
        <dbReference type="ARBA" id="ARBA00023170"/>
    </source>
</evidence>
<keyword evidence="9" id="KW-0325">Glycoprotein</keyword>
<dbReference type="InterPro" id="IPR001611">
    <property type="entry name" value="Leu-rich_rpt"/>
</dbReference>
<keyword evidence="8" id="KW-0675">Receptor</keyword>
<evidence type="ECO:0000256" key="7">
    <source>
        <dbReference type="ARBA" id="ARBA00023136"/>
    </source>
</evidence>
<dbReference type="FunFam" id="3.80.10.10:FF:000155">
    <property type="entry name" value="Putative inactive leucine-rich repeat receptor-like protein kinase"/>
    <property type="match status" value="1"/>
</dbReference>
<dbReference type="OrthoDB" id="676979at2759"/>
<dbReference type="Proteomes" id="UP000541444">
    <property type="component" value="Unassembled WGS sequence"/>
</dbReference>
<dbReference type="PROSITE" id="PS51450">
    <property type="entry name" value="LRR"/>
    <property type="match status" value="2"/>
</dbReference>
<evidence type="ECO:0000256" key="2">
    <source>
        <dbReference type="ARBA" id="ARBA00022614"/>
    </source>
</evidence>
<evidence type="ECO:0000256" key="5">
    <source>
        <dbReference type="ARBA" id="ARBA00022737"/>
    </source>
</evidence>
<keyword evidence="7 10" id="KW-0472">Membrane</keyword>
<dbReference type="InterPro" id="IPR003591">
    <property type="entry name" value="Leu-rich_rpt_typical-subtyp"/>
</dbReference>
<evidence type="ECO:0000313" key="13">
    <source>
        <dbReference type="Proteomes" id="UP000541444"/>
    </source>
</evidence>
<accession>A0A7J7NIG6</accession>
<reference evidence="12 13" key="1">
    <citation type="journal article" date="2020" name="IScience">
        <title>Genome Sequencing of the Endangered Kingdonia uniflora (Circaeasteraceae, Ranunculales) Reveals Potential Mechanisms of Evolutionary Specialization.</title>
        <authorList>
            <person name="Sun Y."/>
            <person name="Deng T."/>
            <person name="Zhang A."/>
            <person name="Moore M.J."/>
            <person name="Landis J.B."/>
            <person name="Lin N."/>
            <person name="Zhang H."/>
            <person name="Zhang X."/>
            <person name="Huang J."/>
            <person name="Zhang X."/>
            <person name="Sun H."/>
            <person name="Wang H."/>
        </authorList>
    </citation>
    <scope>NUCLEOTIDE SEQUENCE [LARGE SCALE GENOMIC DNA]</scope>
    <source>
        <strain evidence="12">TB1705</strain>
        <tissue evidence="12">Leaf</tissue>
    </source>
</reference>
<feature type="transmembrane region" description="Helical" evidence="10">
    <location>
        <begin position="396"/>
        <end position="421"/>
    </location>
</feature>
<name>A0A7J7NIG6_9MAGN</name>
<keyword evidence="3 10" id="KW-0812">Transmembrane</keyword>
<evidence type="ECO:0000256" key="6">
    <source>
        <dbReference type="ARBA" id="ARBA00022989"/>
    </source>
</evidence>
<feature type="chain" id="PRO_5029695975" evidence="11">
    <location>
        <begin position="25"/>
        <end position="625"/>
    </location>
</feature>
<dbReference type="PANTHER" id="PTHR27000:SF642">
    <property type="entry name" value="INACTIVE LEUCINE-RICH REPEAT RECEPTOR KINASE XIAO-RELATED"/>
    <property type="match status" value="1"/>
</dbReference>
<dbReference type="Gene3D" id="3.80.10.10">
    <property type="entry name" value="Ribonuclease Inhibitor"/>
    <property type="match status" value="2"/>
</dbReference>
<evidence type="ECO:0000256" key="11">
    <source>
        <dbReference type="SAM" id="SignalP"/>
    </source>
</evidence>
<evidence type="ECO:0000256" key="10">
    <source>
        <dbReference type="SAM" id="Phobius"/>
    </source>
</evidence>
<dbReference type="AlphaFoldDB" id="A0A7J7NIG6"/>
<sequence>MGHSFQLLMICLSWVFIFVPGTHQLQSSQTQVLQQLKKHLEYPKAFEAWNYYNGDLCYAPSSPQISIACEGNSITELKIMGDMSSKVSIKYEGFPIPNQTLSAGFSIDSFVTTLSRLTTLKVLSLVSLGIWGPLPDKIHRLYSLELLDMSSNFLYGSIPPKISSMAKLRILSLDGNFFNDTVPNWFDSLSNLTVLCAKNNQLKGPIPSSLSKIKTLTDLALSHNKITGKLPDLSGLTSLHVLDLRENQIESLLPIMPKGLITVLLSKNSFTGEIPKQFGEMGLLQHLDISFNFLQGAPPAALFSLQNISYLNLASNMLTGSLPSRLNCSGVLGFVDISNNRLSGGLPSCLSSTSAKRVVKFGANCLSVDLPHQHQASYCKEVHKNTIHSDSGGKNVGILVAVIGGSVLLIGFLALVFFICCRRCCSRGTSQKHLLPRAAQDNSVTGGFSSEILANARFISEAAKLGTQGVPVYRLFSIEELKEATNNFHHSTFMGEGSIGKNQNFDVKINVPNFDGKIDTDGVIDWLNIVEKMLTFKKCTRQRAVTLVETKPTGSEPWSQSVDDYASDFYMLSSRVVLFELEAQLVSRFRLGFTKRIQDEMILISQQSLSEIVEMARRVEAKLKP</sequence>